<dbReference type="EMBL" id="KV448916">
    <property type="protein sequence ID" value="OAX32787.1"/>
    <property type="molecule type" value="Genomic_DNA"/>
</dbReference>
<dbReference type="InParanoid" id="A0A1B7MJL8"/>
<keyword evidence="3" id="KW-1185">Reference proteome</keyword>
<gene>
    <name evidence="2" type="ORF">K503DRAFT_576641</name>
</gene>
<dbReference type="Proteomes" id="UP000092154">
    <property type="component" value="Unassembled WGS sequence"/>
</dbReference>
<dbReference type="STRING" id="1314800.A0A1B7MJL8"/>
<sequence>MPSWLKTNITWWSAESSLGAGGRLVGEGLRATGIGMRNGNRTTDDLFGQANNPQVSLRCARTTVSSTNRTVEWEDEDRITDDMSRASGSSTPSDGAGLSARRHLSSNRSRAPPILLEERDSTGGRTVSSMAEFYHGEGGNIARGMTFSLRSKRQVLGVERDRQPPGESLNSHPLPLQ</sequence>
<name>A0A1B7MJL8_9AGAM</name>
<proteinExistence type="predicted"/>
<evidence type="ECO:0000256" key="1">
    <source>
        <dbReference type="SAM" id="MobiDB-lite"/>
    </source>
</evidence>
<evidence type="ECO:0000313" key="3">
    <source>
        <dbReference type="Proteomes" id="UP000092154"/>
    </source>
</evidence>
<dbReference type="OrthoDB" id="3358078at2759"/>
<protein>
    <submittedName>
        <fullName evidence="2">Uncharacterized protein</fullName>
    </submittedName>
</protein>
<reference evidence="2 3" key="1">
    <citation type="submission" date="2016-06" db="EMBL/GenBank/DDBJ databases">
        <title>Comparative genomics of the ectomycorrhizal sister species Rhizopogon vinicolor and Rhizopogon vesiculosus (Basidiomycota: Boletales) reveals a divergence of the mating type B locus.</title>
        <authorList>
            <consortium name="DOE Joint Genome Institute"/>
            <person name="Mujic A.B."/>
            <person name="Kuo A."/>
            <person name="Tritt A."/>
            <person name="Lipzen A."/>
            <person name="Chen C."/>
            <person name="Johnson J."/>
            <person name="Sharma A."/>
            <person name="Barry K."/>
            <person name="Grigoriev I.V."/>
            <person name="Spatafora J.W."/>
        </authorList>
    </citation>
    <scope>NUCLEOTIDE SEQUENCE [LARGE SCALE GENOMIC DNA]</scope>
    <source>
        <strain evidence="2 3">AM-OR11-026</strain>
    </source>
</reference>
<accession>A0A1B7MJL8</accession>
<evidence type="ECO:0000313" key="2">
    <source>
        <dbReference type="EMBL" id="OAX32787.1"/>
    </source>
</evidence>
<dbReference type="AlphaFoldDB" id="A0A1B7MJL8"/>
<feature type="region of interest" description="Disordered" evidence="1">
    <location>
        <begin position="153"/>
        <end position="177"/>
    </location>
</feature>
<organism evidence="2 3">
    <name type="scientific">Rhizopogon vinicolor AM-OR11-026</name>
    <dbReference type="NCBI Taxonomy" id="1314800"/>
    <lineage>
        <taxon>Eukaryota</taxon>
        <taxon>Fungi</taxon>
        <taxon>Dikarya</taxon>
        <taxon>Basidiomycota</taxon>
        <taxon>Agaricomycotina</taxon>
        <taxon>Agaricomycetes</taxon>
        <taxon>Agaricomycetidae</taxon>
        <taxon>Boletales</taxon>
        <taxon>Suillineae</taxon>
        <taxon>Rhizopogonaceae</taxon>
        <taxon>Rhizopogon</taxon>
    </lineage>
</organism>
<feature type="region of interest" description="Disordered" evidence="1">
    <location>
        <begin position="68"/>
        <end position="123"/>
    </location>
</feature>